<accession>A0ABU0JNF6</accession>
<evidence type="ECO:0000313" key="2">
    <source>
        <dbReference type="Proteomes" id="UP001224418"/>
    </source>
</evidence>
<dbReference type="RefSeq" id="WP_307354857.1">
    <property type="nucleotide sequence ID" value="NZ_BAAACJ010000008.1"/>
</dbReference>
<proteinExistence type="predicted"/>
<sequence length="127" mass="14980">MSRRSIIVFGFNDVEKSKLKAIANKYRSETIIIENNMMNLKMEEIVHGLKLNKSMMEGKKENLINEKVILFNDFKEEDLNKIIGDIRVCKDLNCILAVVTPTSINWTFEYLVNHLIEEREWFKNNNQ</sequence>
<name>A0ABU0JNF6_HATLI</name>
<evidence type="ECO:0000313" key="1">
    <source>
        <dbReference type="EMBL" id="MDQ0478610.1"/>
    </source>
</evidence>
<dbReference type="InterPro" id="IPR016621">
    <property type="entry name" value="UCP014543"/>
</dbReference>
<gene>
    <name evidence="1" type="ORF">QOZ93_000319</name>
</gene>
<dbReference type="EMBL" id="JAUSWN010000002">
    <property type="protein sequence ID" value="MDQ0478610.1"/>
    <property type="molecule type" value="Genomic_DNA"/>
</dbReference>
<organism evidence="1 2">
    <name type="scientific">Hathewaya limosa</name>
    <name type="common">Clostridium limosum</name>
    <dbReference type="NCBI Taxonomy" id="1536"/>
    <lineage>
        <taxon>Bacteria</taxon>
        <taxon>Bacillati</taxon>
        <taxon>Bacillota</taxon>
        <taxon>Clostridia</taxon>
        <taxon>Eubacteriales</taxon>
        <taxon>Clostridiaceae</taxon>
        <taxon>Hathewaya</taxon>
    </lineage>
</organism>
<dbReference type="Pfam" id="PF12646">
    <property type="entry name" value="DUF3783"/>
    <property type="match status" value="1"/>
</dbReference>
<evidence type="ECO:0008006" key="3">
    <source>
        <dbReference type="Google" id="ProtNLM"/>
    </source>
</evidence>
<dbReference type="Proteomes" id="UP001224418">
    <property type="component" value="Unassembled WGS sequence"/>
</dbReference>
<reference evidence="1 2" key="1">
    <citation type="submission" date="2023-07" db="EMBL/GenBank/DDBJ databases">
        <title>Genomic Encyclopedia of Type Strains, Phase IV (KMG-IV): sequencing the most valuable type-strain genomes for metagenomic binning, comparative biology and taxonomic classification.</title>
        <authorList>
            <person name="Goeker M."/>
        </authorList>
    </citation>
    <scope>NUCLEOTIDE SEQUENCE [LARGE SCALE GENOMIC DNA]</scope>
    <source>
        <strain evidence="1 2">DSM 1400</strain>
    </source>
</reference>
<keyword evidence="2" id="KW-1185">Reference proteome</keyword>
<protein>
    <recommendedName>
        <fullName evidence="3">DUF3783 domain-containing protein</fullName>
    </recommendedName>
</protein>
<dbReference type="PIRSF" id="PIRSF014543">
    <property type="entry name" value="UCP014543"/>
    <property type="match status" value="1"/>
</dbReference>
<comment type="caution">
    <text evidence="1">The sequence shown here is derived from an EMBL/GenBank/DDBJ whole genome shotgun (WGS) entry which is preliminary data.</text>
</comment>